<name>A0A167MV00_CALVF</name>
<feature type="transmembrane region" description="Helical" evidence="1">
    <location>
        <begin position="20"/>
        <end position="43"/>
    </location>
</feature>
<keyword evidence="3" id="KW-1185">Reference proteome</keyword>
<dbReference type="Proteomes" id="UP000076738">
    <property type="component" value="Unassembled WGS sequence"/>
</dbReference>
<dbReference type="AlphaFoldDB" id="A0A167MV00"/>
<keyword evidence="1" id="KW-0472">Membrane</keyword>
<accession>A0A167MV00</accession>
<keyword evidence="1" id="KW-1133">Transmembrane helix</keyword>
<reference evidence="2 3" key="1">
    <citation type="journal article" date="2016" name="Mol. Biol. Evol.">
        <title>Comparative Genomics of Early-Diverging Mushroom-Forming Fungi Provides Insights into the Origins of Lignocellulose Decay Capabilities.</title>
        <authorList>
            <person name="Nagy L.G."/>
            <person name="Riley R."/>
            <person name="Tritt A."/>
            <person name="Adam C."/>
            <person name="Daum C."/>
            <person name="Floudas D."/>
            <person name="Sun H."/>
            <person name="Yadav J.S."/>
            <person name="Pangilinan J."/>
            <person name="Larsson K.H."/>
            <person name="Matsuura K."/>
            <person name="Barry K."/>
            <person name="Labutti K."/>
            <person name="Kuo R."/>
            <person name="Ohm R.A."/>
            <person name="Bhattacharya S.S."/>
            <person name="Shirouzu T."/>
            <person name="Yoshinaga Y."/>
            <person name="Martin F.M."/>
            <person name="Grigoriev I.V."/>
            <person name="Hibbett D.S."/>
        </authorList>
    </citation>
    <scope>NUCLEOTIDE SEQUENCE [LARGE SCALE GENOMIC DNA]</scope>
    <source>
        <strain evidence="2 3">TUFC12733</strain>
    </source>
</reference>
<sequence>MSLSSTLVPALPPLGTYELVATVIEAWLYGLNCVLYSAAVYIICHRRSGFKAILLFSSSFLITIATCHIWVDGVALYQAFVLAPALAVDMQTMMQATTLFFEDTSSPLALAGVVLYVLVAFAQDLMLLWRLHVVWQHWWPVVVGSITELGSIGCTTLALILISNPNNTYTALPVYPVVVTAYALHLFFNCTVTFLIVYKLWSMGRKLQSFFPGQGGYYARGIGIMVESGSIYTMATTITLGLFVARTQIADSLTNVLTQLATLTPLLIIVRVGFTLSPVSAASSSAAATIQTPPSVSHEAPVTQSIHTRQTKLQQRAQDQARAREVRIAIRREVEFTNVQAPSQEEVDRDSFDLEMEEMGKKKEGIMSAEDVA</sequence>
<feature type="transmembrane region" description="Helical" evidence="1">
    <location>
        <begin position="108"/>
        <end position="129"/>
    </location>
</feature>
<feature type="transmembrane region" description="Helical" evidence="1">
    <location>
        <begin position="222"/>
        <end position="244"/>
    </location>
</feature>
<evidence type="ECO:0000313" key="3">
    <source>
        <dbReference type="Proteomes" id="UP000076738"/>
    </source>
</evidence>
<feature type="transmembrane region" description="Helical" evidence="1">
    <location>
        <begin position="182"/>
        <end position="201"/>
    </location>
</feature>
<protein>
    <submittedName>
        <fullName evidence="2">Uncharacterized protein</fullName>
    </submittedName>
</protein>
<dbReference type="OrthoDB" id="3186354at2759"/>
<evidence type="ECO:0000256" key="1">
    <source>
        <dbReference type="SAM" id="Phobius"/>
    </source>
</evidence>
<organism evidence="2 3">
    <name type="scientific">Calocera viscosa (strain TUFC12733)</name>
    <dbReference type="NCBI Taxonomy" id="1330018"/>
    <lineage>
        <taxon>Eukaryota</taxon>
        <taxon>Fungi</taxon>
        <taxon>Dikarya</taxon>
        <taxon>Basidiomycota</taxon>
        <taxon>Agaricomycotina</taxon>
        <taxon>Dacrymycetes</taxon>
        <taxon>Dacrymycetales</taxon>
        <taxon>Dacrymycetaceae</taxon>
        <taxon>Calocera</taxon>
    </lineage>
</organism>
<feature type="transmembrane region" description="Helical" evidence="1">
    <location>
        <begin position="52"/>
        <end position="71"/>
    </location>
</feature>
<dbReference type="EMBL" id="KV417281">
    <property type="protein sequence ID" value="KZO97084.1"/>
    <property type="molecule type" value="Genomic_DNA"/>
</dbReference>
<evidence type="ECO:0000313" key="2">
    <source>
        <dbReference type="EMBL" id="KZO97084.1"/>
    </source>
</evidence>
<gene>
    <name evidence="2" type="ORF">CALVIDRAFT_563300</name>
</gene>
<keyword evidence="1" id="KW-0812">Transmembrane</keyword>
<feature type="transmembrane region" description="Helical" evidence="1">
    <location>
        <begin position="141"/>
        <end position="162"/>
    </location>
</feature>
<proteinExistence type="predicted"/>